<keyword evidence="1" id="KW-0812">Transmembrane</keyword>
<organism evidence="2 3">
    <name type="scientific">Novosphingobium pokkalii</name>
    <dbReference type="NCBI Taxonomy" id="1770194"/>
    <lineage>
        <taxon>Bacteria</taxon>
        <taxon>Pseudomonadati</taxon>
        <taxon>Pseudomonadota</taxon>
        <taxon>Alphaproteobacteria</taxon>
        <taxon>Sphingomonadales</taxon>
        <taxon>Sphingomonadaceae</taxon>
        <taxon>Novosphingobium</taxon>
    </lineage>
</organism>
<gene>
    <name evidence="2" type="ORF">ACFOOT_07460</name>
</gene>
<evidence type="ECO:0000313" key="2">
    <source>
        <dbReference type="EMBL" id="MFC3671256.1"/>
    </source>
</evidence>
<evidence type="ECO:0000256" key="1">
    <source>
        <dbReference type="SAM" id="Phobius"/>
    </source>
</evidence>
<proteinExistence type="predicted"/>
<keyword evidence="1" id="KW-0472">Membrane</keyword>
<reference evidence="3" key="1">
    <citation type="journal article" date="2019" name="Int. J. Syst. Evol. Microbiol.">
        <title>The Global Catalogue of Microorganisms (GCM) 10K type strain sequencing project: providing services to taxonomists for standard genome sequencing and annotation.</title>
        <authorList>
            <consortium name="The Broad Institute Genomics Platform"/>
            <consortium name="The Broad Institute Genome Sequencing Center for Infectious Disease"/>
            <person name="Wu L."/>
            <person name="Ma J."/>
        </authorList>
    </citation>
    <scope>NUCLEOTIDE SEQUENCE [LARGE SCALE GENOMIC DNA]</scope>
    <source>
        <strain evidence="3">KCTC 42224</strain>
    </source>
</reference>
<feature type="transmembrane region" description="Helical" evidence="1">
    <location>
        <begin position="48"/>
        <end position="73"/>
    </location>
</feature>
<name>A0ABV7V353_9SPHN</name>
<protein>
    <submittedName>
        <fullName evidence="2">Uncharacterized protein</fullName>
    </submittedName>
</protein>
<comment type="caution">
    <text evidence="2">The sequence shown here is derived from an EMBL/GenBank/DDBJ whole genome shotgun (WGS) entry which is preliminary data.</text>
</comment>
<keyword evidence="3" id="KW-1185">Reference proteome</keyword>
<accession>A0ABV7V353</accession>
<evidence type="ECO:0000313" key="3">
    <source>
        <dbReference type="Proteomes" id="UP001595683"/>
    </source>
</evidence>
<dbReference type="EMBL" id="JBHRYE010000011">
    <property type="protein sequence ID" value="MFC3671256.1"/>
    <property type="molecule type" value="Genomic_DNA"/>
</dbReference>
<dbReference type="Proteomes" id="UP001595683">
    <property type="component" value="Unassembled WGS sequence"/>
</dbReference>
<dbReference type="RefSeq" id="WP_191322522.1">
    <property type="nucleotide sequence ID" value="NZ_BMZP01000001.1"/>
</dbReference>
<keyword evidence="1" id="KW-1133">Transmembrane helix</keyword>
<sequence>MNYRSVGSRGRDWGLRLAGLAALVTVPLLARGLSHVEHAEHGHPGPLALLVALLLVAALWAGLGLGLGGAGLFRLQPRPPRAWLPLSHQETVQKDRAQ</sequence>